<dbReference type="PROSITE" id="PS50093">
    <property type="entry name" value="PKD"/>
    <property type="match status" value="1"/>
</dbReference>
<dbReference type="SUPFAM" id="SSF49265">
    <property type="entry name" value="Fibronectin type III"/>
    <property type="match status" value="1"/>
</dbReference>
<keyword evidence="3" id="KW-0732">Signal</keyword>
<dbReference type="CDD" id="cd06547">
    <property type="entry name" value="GH85_ENGase"/>
    <property type="match status" value="1"/>
</dbReference>
<dbReference type="SMART" id="SM00060">
    <property type="entry name" value="FN3"/>
    <property type="match status" value="1"/>
</dbReference>
<dbReference type="Pfam" id="PF00754">
    <property type="entry name" value="F5_F8_type_C"/>
    <property type="match status" value="1"/>
</dbReference>
<dbReference type="Pfam" id="PF03644">
    <property type="entry name" value="Glyco_hydro_85"/>
    <property type="match status" value="1"/>
</dbReference>
<evidence type="ECO:0000259" key="4">
    <source>
        <dbReference type="PROSITE" id="PS50022"/>
    </source>
</evidence>
<gene>
    <name evidence="7" type="ORF">G6Z34_09580</name>
</gene>
<dbReference type="InterPro" id="IPR032979">
    <property type="entry name" value="ENGase"/>
</dbReference>
<evidence type="ECO:0000259" key="5">
    <source>
        <dbReference type="PROSITE" id="PS50093"/>
    </source>
</evidence>
<dbReference type="SMART" id="SM00089">
    <property type="entry name" value="PKD"/>
    <property type="match status" value="1"/>
</dbReference>
<dbReference type="Gene3D" id="2.60.40.10">
    <property type="entry name" value="Immunoglobulins"/>
    <property type="match status" value="3"/>
</dbReference>
<evidence type="ECO:0000256" key="3">
    <source>
        <dbReference type="SAM" id="SignalP"/>
    </source>
</evidence>
<dbReference type="InterPro" id="IPR000421">
    <property type="entry name" value="FA58C"/>
</dbReference>
<dbReference type="Proteomes" id="UP000481454">
    <property type="component" value="Unassembled WGS sequence"/>
</dbReference>
<keyword evidence="1" id="KW-0378">Hydrolase</keyword>
<dbReference type="InterPro" id="IPR054110">
    <property type="entry name" value="EndoD-like_D2"/>
</dbReference>
<comment type="caution">
    <text evidence="7">The sequence shown here is derived from an EMBL/GenBank/DDBJ whole genome shotgun (WGS) entry which is preliminary data.</text>
</comment>
<dbReference type="NCBIfam" id="TIGR01167">
    <property type="entry name" value="LPXTG_anchor"/>
    <property type="match status" value="1"/>
</dbReference>
<dbReference type="EMBL" id="JAALLZ010000003">
    <property type="protein sequence ID" value="NGU30360.1"/>
    <property type="molecule type" value="Genomic_DNA"/>
</dbReference>
<keyword evidence="1" id="KW-0326">Glycosidase</keyword>
<proteinExistence type="predicted"/>
<dbReference type="InterPro" id="IPR036116">
    <property type="entry name" value="FN3_sf"/>
</dbReference>
<dbReference type="PANTHER" id="PTHR13246">
    <property type="entry name" value="ENDO BETA N-ACETYLGLUCOSAMINIDASE"/>
    <property type="match status" value="1"/>
</dbReference>
<evidence type="ECO:0000256" key="1">
    <source>
        <dbReference type="ARBA" id="ARBA00023295"/>
    </source>
</evidence>
<dbReference type="CDD" id="cd00063">
    <property type="entry name" value="FN3"/>
    <property type="match status" value="1"/>
</dbReference>
<dbReference type="InterPro" id="IPR005201">
    <property type="entry name" value="TIM_ENGase"/>
</dbReference>
<feature type="domain" description="PKD" evidence="5">
    <location>
        <begin position="709"/>
        <end position="794"/>
    </location>
</feature>
<dbReference type="AlphaFoldDB" id="A0AAP6WNC6"/>
<name>A0AAP6WNC6_CLOPF</name>
<dbReference type="Pfam" id="PF00041">
    <property type="entry name" value="fn3"/>
    <property type="match status" value="1"/>
</dbReference>
<organism evidence="7 8">
    <name type="scientific">Clostridium perfringens</name>
    <dbReference type="NCBI Taxonomy" id="1502"/>
    <lineage>
        <taxon>Bacteria</taxon>
        <taxon>Bacillati</taxon>
        <taxon>Bacillota</taxon>
        <taxon>Clostridia</taxon>
        <taxon>Eubacteriales</taxon>
        <taxon>Clostridiaceae</taxon>
        <taxon>Clostridium</taxon>
    </lineage>
</organism>
<dbReference type="InterPro" id="IPR000601">
    <property type="entry name" value="PKD_dom"/>
</dbReference>
<reference evidence="7 8" key="1">
    <citation type="submission" date="2020-02" db="EMBL/GenBank/DDBJ databases">
        <title>Genomic Insights into the Phylogeny and Genetic Plasticity of the Human and Animal Enteric Pathogen Clostridium perfringens.</title>
        <authorList>
            <person name="Feng Y."/>
            <person name="Hu Y."/>
        </authorList>
    </citation>
    <scope>NUCLEOTIDE SEQUENCE [LARGE SCALE GENOMIC DNA]</scope>
    <source>
        <strain evidence="7 8">CP-40</strain>
    </source>
</reference>
<feature type="domain" description="F5/8 type C" evidence="4">
    <location>
        <begin position="790"/>
        <end position="934"/>
    </location>
</feature>
<dbReference type="CDD" id="cd00146">
    <property type="entry name" value="PKD"/>
    <property type="match status" value="1"/>
</dbReference>
<feature type="compositionally biased region" description="Basic and acidic residues" evidence="2">
    <location>
        <begin position="948"/>
        <end position="960"/>
    </location>
</feature>
<dbReference type="InterPro" id="IPR035986">
    <property type="entry name" value="PKD_dom_sf"/>
</dbReference>
<dbReference type="Pfam" id="PF21910">
    <property type="entry name" value="GH85_C"/>
    <property type="match status" value="1"/>
</dbReference>
<dbReference type="InterPro" id="IPR022409">
    <property type="entry name" value="PKD/Chitinase_dom"/>
</dbReference>
<feature type="signal peptide" evidence="3">
    <location>
        <begin position="1"/>
        <end position="29"/>
    </location>
</feature>
<evidence type="ECO:0000313" key="8">
    <source>
        <dbReference type="Proteomes" id="UP000481454"/>
    </source>
</evidence>
<dbReference type="PROSITE" id="PS50022">
    <property type="entry name" value="FA58C_3"/>
    <property type="match status" value="1"/>
</dbReference>
<dbReference type="PROSITE" id="PS50853">
    <property type="entry name" value="FN3"/>
    <property type="match status" value="1"/>
</dbReference>
<dbReference type="Pfam" id="PF00801">
    <property type="entry name" value="PKD"/>
    <property type="match status" value="1"/>
</dbReference>
<feature type="domain" description="Fibronectin type-III" evidence="6">
    <location>
        <begin position="1009"/>
        <end position="1098"/>
    </location>
</feature>
<dbReference type="SUPFAM" id="SSF49299">
    <property type="entry name" value="PKD domain"/>
    <property type="match status" value="1"/>
</dbReference>
<dbReference type="RefSeq" id="WP_003458039.1">
    <property type="nucleotide sequence ID" value="NZ_CATNWX010000003.1"/>
</dbReference>
<accession>A0AAP6WNC6</accession>
<dbReference type="GO" id="GO:0005829">
    <property type="term" value="C:cytosol"/>
    <property type="evidence" value="ECO:0007669"/>
    <property type="project" value="UniProtKB-SubCell"/>
</dbReference>
<feature type="chain" id="PRO_5042944100" evidence="3">
    <location>
        <begin position="30"/>
        <end position="1139"/>
    </location>
</feature>
<evidence type="ECO:0000259" key="6">
    <source>
        <dbReference type="PROSITE" id="PS50853"/>
    </source>
</evidence>
<evidence type="ECO:0000313" key="7">
    <source>
        <dbReference type="EMBL" id="NGU30360.1"/>
    </source>
</evidence>
<dbReference type="GO" id="GO:0033925">
    <property type="term" value="F:mannosyl-glycoprotein endo-beta-N-acetylglucosaminidase activity"/>
    <property type="evidence" value="ECO:0007669"/>
    <property type="project" value="InterPro"/>
</dbReference>
<dbReference type="Gene3D" id="2.60.120.260">
    <property type="entry name" value="Galactose-binding domain-like"/>
    <property type="match status" value="2"/>
</dbReference>
<dbReference type="InterPro" id="IPR008979">
    <property type="entry name" value="Galactose-bd-like_sf"/>
</dbReference>
<dbReference type="InterPro" id="IPR003961">
    <property type="entry name" value="FN3_dom"/>
</dbReference>
<dbReference type="InterPro" id="IPR013783">
    <property type="entry name" value="Ig-like_fold"/>
</dbReference>
<dbReference type="PANTHER" id="PTHR13246:SF1">
    <property type="entry name" value="CYTOSOLIC ENDO-BETA-N-ACETYLGLUCOSAMINIDASE"/>
    <property type="match status" value="1"/>
</dbReference>
<dbReference type="SUPFAM" id="SSF49785">
    <property type="entry name" value="Galactose-binding domain-like"/>
    <property type="match status" value="1"/>
</dbReference>
<dbReference type="Gene3D" id="3.20.20.80">
    <property type="entry name" value="Glycosidases"/>
    <property type="match status" value="1"/>
</dbReference>
<sequence>MTNKQKMRKRRRALLCVFAAFAFSFNPLGKIAYATPKQDTSVVNYVKTQEETSNSIQNQPISSYWYPEDLLKWSANNDKDAKFNKSTVPLAKRVEKDKLDTINDTQNKDVKVVAISIMNANTSGNPSQGSNKFSANTFSYWQYIDKLVYWGGSAGEGLIVPPSPDVTDSAHRNGVPVLGTVFFPMTAHGGKMEWLNKFLEKDANGNFPIVDKLIEVAENYGFDGWFINQETEGTEQEPLTPEHAKLMQELIKQFKAKSNGKFEIMWYDSMTKDGDMDWQNALTDKNEYFLLDGDKNKVADSMFLNFWWTYNSLKDKDLLRVSNEKAKEIGINPYDLYAGIDVQANGYKTPLRWTHYQRDDQAPFTSLGLYCPSWTYFDAKTPEQFQENESRLWVNEHGDPSKATNAQGVDWRGISTYSVEKSAVTSLPFTTNFNMGNGYDFYVNGNKVSTQDWNNRSLNDIMPTYRWVISNEENNNVKADIDYTTAYYGGNSIKLSGYLAEGKASTIKLYSSDLTLPEGVQFTTTAKANGNTVDMDLVLTFHDGTETTISADKKLSTDWTKLTYDISPYVGKSIKTISYKLSSPVCVDNFSANLGNITIEIPNSSSKVNISNAKLNDVDFKDGIYAGARLSWSPEGNSSDVHHYEIYRVMNDGTKVLLGATPNTSYYVSDLRRNDKETNTNFEVIAVNKNYNRGNSQSINMEWPDYPAPTASFKVSNTLIAPGQSVTFTNTSSEVTEEIQWKFPGAKVESSTEQNPTVTYEKEGVYPVILTAKNSSGENVETKTELITVTNAAKDGLVNLSLNKSATASSFVNENEAPQYALDGNVKTKWCAVGSAPHTLTIDLGDIKTIGELEISHAEAGGESSGMNTKAYSLEVSNDGENFTPVLNVDDNTKAISNDAFPVTKARYVRLNIIQPTQGADSAARIYEVAVKGLDGNVDLPPVINPDDSNKPVDPDKPVNPDKPNNPESPDNPGNTDKPVNPDQPGDSEKPENPNKPGDTENSGEKPSEPSALVSKEITENSALLSWKAPEKVDLIKEYVIYQDGKEIGRVPADKTPLEFLAKDLKPNTKYNFQVSSIDKNGKESDKISLEVTTNKKDNGNLPNTGSPIGAGTLATTGLALSSAGVYLTLKKKKINNEL</sequence>
<feature type="region of interest" description="Disordered" evidence="2">
    <location>
        <begin position="936"/>
        <end position="1012"/>
    </location>
</feature>
<evidence type="ECO:0000256" key="2">
    <source>
        <dbReference type="SAM" id="MobiDB-lite"/>
    </source>
</evidence>
<protein>
    <submittedName>
        <fullName evidence="7">PKD domain-containing protein</fullName>
    </submittedName>
</protein>